<dbReference type="Pfam" id="PF01709">
    <property type="entry name" value="Transcrip_reg"/>
    <property type="match status" value="1"/>
</dbReference>
<evidence type="ECO:0000259" key="3">
    <source>
        <dbReference type="Pfam" id="PF20772"/>
    </source>
</evidence>
<evidence type="ECO:0000313" key="4">
    <source>
        <dbReference type="Proteomes" id="UP000050795"/>
    </source>
</evidence>
<dbReference type="Gene3D" id="3.30.70.980">
    <property type="match status" value="2"/>
</dbReference>
<dbReference type="InterPro" id="IPR002876">
    <property type="entry name" value="Transcrip_reg_TACO1-like"/>
</dbReference>
<organism evidence="4 7">
    <name type="scientific">Trichobilharzia regenti</name>
    <name type="common">Nasal bird schistosome</name>
    <dbReference type="NCBI Taxonomy" id="157069"/>
    <lineage>
        <taxon>Eukaryota</taxon>
        <taxon>Metazoa</taxon>
        <taxon>Spiralia</taxon>
        <taxon>Lophotrochozoa</taxon>
        <taxon>Platyhelminthes</taxon>
        <taxon>Trematoda</taxon>
        <taxon>Digenea</taxon>
        <taxon>Strigeidida</taxon>
        <taxon>Schistosomatoidea</taxon>
        <taxon>Schistosomatidae</taxon>
        <taxon>Trichobilharzia</taxon>
    </lineage>
</organism>
<proteinExistence type="inferred from homology"/>
<dbReference type="InterPro" id="IPR049083">
    <property type="entry name" value="TACO1_YebC_N"/>
</dbReference>
<dbReference type="PANTHER" id="PTHR12532">
    <property type="entry name" value="TRANSLATIONAL ACTIVATOR OF CYTOCHROME C OXIDASE 1"/>
    <property type="match status" value="1"/>
</dbReference>
<dbReference type="SUPFAM" id="SSF75625">
    <property type="entry name" value="YebC-like"/>
    <property type="match status" value="1"/>
</dbReference>
<evidence type="ECO:0000313" key="6">
    <source>
        <dbReference type="WBParaSite" id="TREG1_21630.2"/>
    </source>
</evidence>
<keyword evidence="4" id="KW-1185">Reference proteome</keyword>
<reference evidence="4" key="1">
    <citation type="submission" date="2022-06" db="EMBL/GenBank/DDBJ databases">
        <authorList>
            <person name="Berger JAMES D."/>
            <person name="Berger JAMES D."/>
        </authorList>
    </citation>
    <scope>NUCLEOTIDE SEQUENCE [LARGE SCALE GENOMIC DNA]</scope>
</reference>
<dbReference type="InterPro" id="IPR048300">
    <property type="entry name" value="TACO1_YebC-like_2nd/3rd_dom"/>
</dbReference>
<dbReference type="WBParaSite" id="TREG1_21630.1">
    <property type="protein sequence ID" value="TREG1_21630.1"/>
    <property type="gene ID" value="TREG1_21630"/>
</dbReference>
<dbReference type="InterPro" id="IPR026564">
    <property type="entry name" value="Transcrip_reg_TACO1-like_dom3"/>
</dbReference>
<evidence type="ECO:0000256" key="1">
    <source>
        <dbReference type="ARBA" id="ARBA00008724"/>
    </source>
</evidence>
<sequence>MNQIVFGLFSSRLLSSKHTNKYFLKAPVYLFGTKDYCLVTQFKRFAGHSHWQNVRHIKEAGDREKSKNAIYYIRAVQSAIRNGGGIRDPKLNTKLAAVLAEAKSKAVPFSTLEKQLSADNVIEPYLIELKAPGGLFVLVESRAKQVQSERQRIASLIKRFGCSVAPAGDIANQFFDHIGVITVSAKSNERLPNLDAATNLGIEIGANEVELRLDGEETYEFLCEVSEINKLRESLENIHQIPVLDSQDIYSPKVVVPVLQEVRETLDEMYEKIRNQHEYVERIFDNTTVKK</sequence>
<dbReference type="PANTHER" id="PTHR12532:SF0">
    <property type="entry name" value="TRANSLATIONAL ACTIVATOR OF CYTOCHROME C OXIDASE 1"/>
    <property type="match status" value="1"/>
</dbReference>
<protein>
    <recommendedName>
        <fullName evidence="8">Translational activator of cytochrome c oxidase 1</fullName>
    </recommendedName>
</protein>
<feature type="domain" description="TACO1/YebC-like N-terminal" evidence="3">
    <location>
        <begin position="49"/>
        <end position="115"/>
    </location>
</feature>
<dbReference type="InterPro" id="IPR029072">
    <property type="entry name" value="YebC-like"/>
</dbReference>
<name>A0AA85JHH0_TRIRE</name>
<dbReference type="WBParaSite" id="TREG1_21630.3">
    <property type="protein sequence ID" value="TREG1_21630.3"/>
    <property type="gene ID" value="TREG1_21630"/>
</dbReference>
<reference evidence="5 6" key="2">
    <citation type="submission" date="2023-11" db="UniProtKB">
        <authorList>
            <consortium name="WormBaseParasite"/>
        </authorList>
    </citation>
    <scope>IDENTIFICATION</scope>
</reference>
<evidence type="ECO:0008006" key="8">
    <source>
        <dbReference type="Google" id="ProtNLM"/>
    </source>
</evidence>
<dbReference type="AlphaFoldDB" id="A0AA85JHH0"/>
<feature type="domain" description="TACO1/YebC-like second and third" evidence="2">
    <location>
        <begin position="124"/>
        <end position="286"/>
    </location>
</feature>
<dbReference type="Pfam" id="PF20772">
    <property type="entry name" value="TACO1_YebC_N"/>
    <property type="match status" value="1"/>
</dbReference>
<dbReference type="Gene3D" id="1.10.10.200">
    <property type="match status" value="1"/>
</dbReference>
<evidence type="ECO:0000313" key="5">
    <source>
        <dbReference type="WBParaSite" id="TREG1_21630.1"/>
    </source>
</evidence>
<evidence type="ECO:0000259" key="2">
    <source>
        <dbReference type="Pfam" id="PF01709"/>
    </source>
</evidence>
<evidence type="ECO:0000313" key="7">
    <source>
        <dbReference type="WBParaSite" id="TREG1_21630.3"/>
    </source>
</evidence>
<comment type="similarity">
    <text evidence="1">Belongs to the TACO1 family.</text>
</comment>
<dbReference type="InterPro" id="IPR017856">
    <property type="entry name" value="Integrase-like_N"/>
</dbReference>
<accession>A0AA85JHH0</accession>
<dbReference type="Proteomes" id="UP000050795">
    <property type="component" value="Unassembled WGS sequence"/>
</dbReference>
<dbReference type="GO" id="GO:0005739">
    <property type="term" value="C:mitochondrion"/>
    <property type="evidence" value="ECO:0007669"/>
    <property type="project" value="TreeGrafter"/>
</dbReference>
<dbReference type="WBParaSite" id="TREG1_21630.2">
    <property type="protein sequence ID" value="TREG1_21630.2"/>
    <property type="gene ID" value="TREG1_21630"/>
</dbReference>